<evidence type="ECO:0000256" key="1">
    <source>
        <dbReference type="SAM" id="MobiDB-lite"/>
    </source>
</evidence>
<name>K0T7F7_THAOC</name>
<keyword evidence="3" id="KW-1185">Reference proteome</keyword>
<comment type="caution">
    <text evidence="2">The sequence shown here is derived from an EMBL/GenBank/DDBJ whole genome shotgun (WGS) entry which is preliminary data.</text>
</comment>
<feature type="compositionally biased region" description="Basic and acidic residues" evidence="1">
    <location>
        <begin position="127"/>
        <end position="146"/>
    </location>
</feature>
<accession>K0T7F7</accession>
<evidence type="ECO:0000313" key="2">
    <source>
        <dbReference type="EMBL" id="EJK73565.1"/>
    </source>
</evidence>
<sequence length="216" mass="23601">MTGPYPPRELVLSVLHGHEGGPTRGERRHFDEFVAGRLRQDRVLARSTRLRTRSLSRSYVLLKGLASYHVDGRRGSSSFERSEVPPNWADLCRYSAESFSEESIVLADEWLSTGKTTTSIGSPRETPQLRRKDTDDSSAKETDQSRLGRRAQPPFSPFGLMPLPVCSAHDGGTPDADGTDSSQFGGPTPICENPGHGEERSAMTALALHGRAPGID</sequence>
<evidence type="ECO:0000313" key="3">
    <source>
        <dbReference type="Proteomes" id="UP000266841"/>
    </source>
</evidence>
<reference evidence="2 3" key="1">
    <citation type="journal article" date="2012" name="Genome Biol.">
        <title>Genome and low-iron response of an oceanic diatom adapted to chronic iron limitation.</title>
        <authorList>
            <person name="Lommer M."/>
            <person name="Specht M."/>
            <person name="Roy A.S."/>
            <person name="Kraemer L."/>
            <person name="Andreson R."/>
            <person name="Gutowska M.A."/>
            <person name="Wolf J."/>
            <person name="Bergner S.V."/>
            <person name="Schilhabel M.B."/>
            <person name="Klostermeier U.C."/>
            <person name="Beiko R.G."/>
            <person name="Rosenstiel P."/>
            <person name="Hippler M."/>
            <person name="Laroche J."/>
        </authorList>
    </citation>
    <scope>NUCLEOTIDE SEQUENCE [LARGE SCALE GENOMIC DNA]</scope>
    <source>
        <strain evidence="2 3">CCMP1005</strain>
    </source>
</reference>
<dbReference type="Proteomes" id="UP000266841">
    <property type="component" value="Unassembled WGS sequence"/>
</dbReference>
<gene>
    <name evidence="2" type="ORF">THAOC_04801</name>
</gene>
<dbReference type="EMBL" id="AGNL01004393">
    <property type="protein sequence ID" value="EJK73565.1"/>
    <property type="molecule type" value="Genomic_DNA"/>
</dbReference>
<dbReference type="AlphaFoldDB" id="K0T7F7"/>
<feature type="region of interest" description="Disordered" evidence="1">
    <location>
        <begin position="115"/>
        <end position="198"/>
    </location>
</feature>
<proteinExistence type="predicted"/>
<protein>
    <submittedName>
        <fullName evidence="2">Uncharacterized protein</fullName>
    </submittedName>
</protein>
<organism evidence="2 3">
    <name type="scientific">Thalassiosira oceanica</name>
    <name type="common">Marine diatom</name>
    <dbReference type="NCBI Taxonomy" id="159749"/>
    <lineage>
        <taxon>Eukaryota</taxon>
        <taxon>Sar</taxon>
        <taxon>Stramenopiles</taxon>
        <taxon>Ochrophyta</taxon>
        <taxon>Bacillariophyta</taxon>
        <taxon>Coscinodiscophyceae</taxon>
        <taxon>Thalassiosirophycidae</taxon>
        <taxon>Thalassiosirales</taxon>
        <taxon>Thalassiosiraceae</taxon>
        <taxon>Thalassiosira</taxon>
    </lineage>
</organism>